<accession>A0A0A9EQJ0</accession>
<protein>
    <submittedName>
        <fullName evidence="1">Uncharacterized protein</fullName>
    </submittedName>
</protein>
<name>A0A0A9EQJ0_ARUDO</name>
<reference evidence="1" key="2">
    <citation type="journal article" date="2015" name="Data Brief">
        <title>Shoot transcriptome of the giant reed, Arundo donax.</title>
        <authorList>
            <person name="Barrero R.A."/>
            <person name="Guerrero F.D."/>
            <person name="Moolhuijzen P."/>
            <person name="Goolsby J.A."/>
            <person name="Tidwell J."/>
            <person name="Bellgard S.E."/>
            <person name="Bellgard M.I."/>
        </authorList>
    </citation>
    <scope>NUCLEOTIDE SEQUENCE</scope>
    <source>
        <tissue evidence="1">Shoot tissue taken approximately 20 cm above the soil surface</tissue>
    </source>
</reference>
<dbReference type="EMBL" id="GBRH01199593">
    <property type="protein sequence ID" value="JAD98302.1"/>
    <property type="molecule type" value="Transcribed_RNA"/>
</dbReference>
<reference evidence="1" key="1">
    <citation type="submission" date="2014-09" db="EMBL/GenBank/DDBJ databases">
        <authorList>
            <person name="Magalhaes I.L.F."/>
            <person name="Oliveira U."/>
            <person name="Santos F.R."/>
            <person name="Vidigal T.H.D.A."/>
            <person name="Brescovit A.D."/>
            <person name="Santos A.J."/>
        </authorList>
    </citation>
    <scope>NUCLEOTIDE SEQUENCE</scope>
    <source>
        <tissue evidence="1">Shoot tissue taken approximately 20 cm above the soil surface</tissue>
    </source>
</reference>
<sequence length="12" mass="1331">MPSRKGSLEAVR</sequence>
<organism evidence="1">
    <name type="scientific">Arundo donax</name>
    <name type="common">Giant reed</name>
    <name type="synonym">Donax arundinaceus</name>
    <dbReference type="NCBI Taxonomy" id="35708"/>
    <lineage>
        <taxon>Eukaryota</taxon>
        <taxon>Viridiplantae</taxon>
        <taxon>Streptophyta</taxon>
        <taxon>Embryophyta</taxon>
        <taxon>Tracheophyta</taxon>
        <taxon>Spermatophyta</taxon>
        <taxon>Magnoliopsida</taxon>
        <taxon>Liliopsida</taxon>
        <taxon>Poales</taxon>
        <taxon>Poaceae</taxon>
        <taxon>PACMAD clade</taxon>
        <taxon>Arundinoideae</taxon>
        <taxon>Arundineae</taxon>
        <taxon>Arundo</taxon>
    </lineage>
</organism>
<evidence type="ECO:0000313" key="1">
    <source>
        <dbReference type="EMBL" id="JAD98302.1"/>
    </source>
</evidence>
<proteinExistence type="predicted"/>